<keyword evidence="3" id="KW-1185">Reference proteome</keyword>
<dbReference type="EMBL" id="SSOD01000008">
    <property type="protein sequence ID" value="THF60909.1"/>
    <property type="molecule type" value="Genomic_DNA"/>
</dbReference>
<evidence type="ECO:0000313" key="2">
    <source>
        <dbReference type="EMBL" id="THF60909.1"/>
    </source>
</evidence>
<evidence type="ECO:0008006" key="4">
    <source>
        <dbReference type="Google" id="ProtNLM"/>
    </source>
</evidence>
<evidence type="ECO:0000256" key="1">
    <source>
        <dbReference type="SAM" id="MobiDB-lite"/>
    </source>
</evidence>
<gene>
    <name evidence="2" type="ORF">E6O51_11810</name>
</gene>
<feature type="region of interest" description="Disordered" evidence="1">
    <location>
        <begin position="1"/>
        <end position="43"/>
    </location>
</feature>
<dbReference type="AlphaFoldDB" id="A0A4S4AP50"/>
<accession>A0A4S4AP50</accession>
<dbReference type="SUPFAM" id="SSF160059">
    <property type="entry name" value="PriA/YqbF domain"/>
    <property type="match status" value="1"/>
</dbReference>
<feature type="compositionally biased region" description="Low complexity" evidence="1">
    <location>
        <begin position="1"/>
        <end position="13"/>
    </location>
</feature>
<feature type="compositionally biased region" description="Low complexity" evidence="1">
    <location>
        <begin position="20"/>
        <end position="43"/>
    </location>
</feature>
<protein>
    <recommendedName>
        <fullName evidence="4">Mu-like prophage FluMu N-terminal domain-containing protein</fullName>
    </recommendedName>
</protein>
<evidence type="ECO:0000313" key="3">
    <source>
        <dbReference type="Proteomes" id="UP000307956"/>
    </source>
</evidence>
<reference evidence="2 3" key="1">
    <citation type="submission" date="2019-04" db="EMBL/GenBank/DDBJ databases">
        <title>Azoarcus rhizosphaerae sp. nov. isolated from rhizosphere of Ficus religiosa.</title>
        <authorList>
            <person name="Lin S.-Y."/>
            <person name="Hameed A."/>
            <person name="Hsu Y.-H."/>
            <person name="Young C.-C."/>
        </authorList>
    </citation>
    <scope>NUCLEOTIDE SEQUENCE [LARGE SCALE GENOMIC DNA]</scope>
    <source>
        <strain evidence="2 3">CC-YHH848</strain>
    </source>
</reference>
<comment type="caution">
    <text evidence="2">The sequence shown here is derived from an EMBL/GenBank/DDBJ whole genome shotgun (WGS) entry which is preliminary data.</text>
</comment>
<dbReference type="RefSeq" id="WP_136385183.1">
    <property type="nucleotide sequence ID" value="NZ_SSOD01000008.1"/>
</dbReference>
<name>A0A4S4AP50_9RHOO</name>
<organism evidence="2 3">
    <name type="scientific">Pseudothauera rhizosphaerae</name>
    <dbReference type="NCBI Taxonomy" id="2565932"/>
    <lineage>
        <taxon>Bacteria</taxon>
        <taxon>Pseudomonadati</taxon>
        <taxon>Pseudomonadota</taxon>
        <taxon>Betaproteobacteria</taxon>
        <taxon>Rhodocyclales</taxon>
        <taxon>Zoogloeaceae</taxon>
        <taxon>Pseudothauera</taxon>
    </lineage>
</organism>
<sequence length="148" mass="14721">MAGKGKGRTTAPAAGGGSPGTNTSASGSGSPAPELSGAGADVAAEIAAEEQARAAEALAAAGAGPGVLEVDPASPVVAAEGERQDDARPGEPIVTHLRVRARRDGFRRCGRAWPAKGVTVGVDQFTEDQVARLLADPDLMVEPLSGLD</sequence>
<dbReference type="Gene3D" id="3.40.5.80">
    <property type="match status" value="1"/>
</dbReference>
<dbReference type="Proteomes" id="UP000307956">
    <property type="component" value="Unassembled WGS sequence"/>
</dbReference>
<proteinExistence type="predicted"/>